<evidence type="ECO:0000313" key="1">
    <source>
        <dbReference type="EMBL" id="CAJ2654589.1"/>
    </source>
</evidence>
<comment type="caution">
    <text evidence="1">The sequence shown here is derived from an EMBL/GenBank/DDBJ whole genome shotgun (WGS) entry which is preliminary data.</text>
</comment>
<evidence type="ECO:0000313" key="2">
    <source>
        <dbReference type="Proteomes" id="UP001177021"/>
    </source>
</evidence>
<accession>A0ACB0KB81</accession>
<sequence length="1725" mass="191840">MEKTNGRSRGRPKKRRKEDEKDVKSVADAKRPPLEAKPIALVGRYVLKEFPENGIFLGKVVYYDSGLYRVNYEDGDFEDLESVEIRPILIGDDAFDAGLVKRRTKLEKLVARNSAKVADVTEKDSVKAAGKEESAVGVASSGELNGGPSLENDDDEDDGADADVASESVSDVETLPLPPPLQLPSSSGTIGVPEPSVSHLFSIYGFLRSFSTQLFLHPFTLDEFVGALNSQVSNTLFDAIHFSLMRVLRHNLETLSAEGSELASHCLRCNDWNLLDTLTWSVFVVLYLVVKGYTKGPEWKGFYDEVFSTDYYLLPVSRKLMILQILCDDVLESEELKTEMNMRKESEVGVDYDAEDILPAEMGPRKVHPRYARTSFCEDKEAIKLVSESTEDGDFDRNGDECRLCGMDGTLLCCDGCPSSYHSRCIGVMKSFIPEGPWYCPECKINMTGPTIAKGTSLRGAEIFGKDLYGQLFMGTCDHLLVLNIGNNEVCLRYYNQKDIPKVVQLLYESTLHRPMYYGICMAVLQYWNISENFLPLPASTETNMKDETEFYAPLLPPPSEDNHKPVSLVKGENSPTTASLIHNDNRVPSLDALQVSTQSSALHSNGIARSEEGLTVVNNIAAETRIEAITSAGSVSHQSDTNLQNSVNMSTTVDAVNCSLVKSQLSHCGHANDMGLPLNFSLLNKENAPVGFGKYESNVNDDFCYFGFSYKPTSYINCYMHGDFSASAAAKFAMISSEESKSEGHASDSNKKTISAYTYLQAKAFSLAASRFFWPSSEKKPVEVPRERCGWCLSCKANVASKRGCMLNHALISATKSAMRILAKFSPLRSGDGSFPSTIATYILYMEKCLHGLVVGPFINASYRNNWRKQVEQATTLGALKPLLLNLEENIRTIAFCGDWAKLMDDRLVEFSIIQSATSTQGTTQKRAPSGRRNKKRSSIDEAIDDSSQEGMWWRGGKVTKFIFQNVALPKSMVRKAARQGGSRKISGIVYADGSEIPKRSRQLVWRVAVQMSRNASQLALQVRYLDSYLRWSDLIRPEQNIQDGKGQETEASAFRNANICDKKFVNGKICYGIAFGSQKHLPNRVMKSVIEKEQISEGKEKYWFSETRIPLYLIKEYEEGNEKVPCEEHYSGASQLNRRRLKGTCDDILFYLTCKRDNLAFSCSSCQMGISIRNAHKCNACQGYCHEDCSISSVSILSTNGEVERLTTCKQCHRAKLLAPNVISDESPTSPLILQGQENSSGTIFKGPRPKAGHSDTKQVNSVSVSKGSKRKCPDQTLSSSRKKKCHPDTKQAASGSTLVESSNRRNNNFSWGLIWKRKSNEENNDFRIKNILLKGGSNMPDLSPVCKLCKKAYRSDLMYIRCETCQNWFHAEAVELEESKISTLLGFKCCKCRRIKSPVCPYFEPEPTSEVKKSRRRASKKEQSGGNSDSGTFNDIRDSEPATPVFPVESDPLLFSLSNVELITESNKLDLDVQWNTASVPVPQKLPVRRHVKHEGDDDGSVAGIPLHADFSTHSEAGYLPNPADSELPLEYDSAVFDSNLPNNYEFGNDQSFDYNYNNNYNPNLYFDPNELLCTDEGQIDEGQIDGSQIDGGQIDGIQIDGGQIDGSQIDGGQIDGIQIDGGQIDGSQIDGGRIDGSDLSMDLLKYDFEDSGVAVPEEFGEFGDFGEFEENIYCNICLQNAPDLDRFCETCGVLCHSSCMPWPESVYDGEKWKCMNCRDWQ</sequence>
<protein>
    <submittedName>
        <fullName evidence="1">Uncharacterized protein</fullName>
    </submittedName>
</protein>
<gene>
    <name evidence="1" type="ORF">MILVUS5_LOCUS21701</name>
</gene>
<dbReference type="Proteomes" id="UP001177021">
    <property type="component" value="Unassembled WGS sequence"/>
</dbReference>
<keyword evidence="2" id="KW-1185">Reference proteome</keyword>
<organism evidence="1 2">
    <name type="scientific">Trifolium pratense</name>
    <name type="common">Red clover</name>
    <dbReference type="NCBI Taxonomy" id="57577"/>
    <lineage>
        <taxon>Eukaryota</taxon>
        <taxon>Viridiplantae</taxon>
        <taxon>Streptophyta</taxon>
        <taxon>Embryophyta</taxon>
        <taxon>Tracheophyta</taxon>
        <taxon>Spermatophyta</taxon>
        <taxon>Magnoliopsida</taxon>
        <taxon>eudicotyledons</taxon>
        <taxon>Gunneridae</taxon>
        <taxon>Pentapetalae</taxon>
        <taxon>rosids</taxon>
        <taxon>fabids</taxon>
        <taxon>Fabales</taxon>
        <taxon>Fabaceae</taxon>
        <taxon>Papilionoideae</taxon>
        <taxon>50 kb inversion clade</taxon>
        <taxon>NPAAA clade</taxon>
        <taxon>Hologalegina</taxon>
        <taxon>IRL clade</taxon>
        <taxon>Trifolieae</taxon>
        <taxon>Trifolium</taxon>
    </lineage>
</organism>
<name>A0ACB0KB81_TRIPR</name>
<proteinExistence type="predicted"/>
<reference evidence="1" key="1">
    <citation type="submission" date="2023-10" db="EMBL/GenBank/DDBJ databases">
        <authorList>
            <person name="Rodriguez Cubillos JULIANA M."/>
            <person name="De Vega J."/>
        </authorList>
    </citation>
    <scope>NUCLEOTIDE SEQUENCE</scope>
</reference>
<dbReference type="EMBL" id="CASHSV030000206">
    <property type="protein sequence ID" value="CAJ2654589.1"/>
    <property type="molecule type" value="Genomic_DNA"/>
</dbReference>